<dbReference type="PIRSF" id="PIRSF002703">
    <property type="entry name" value="Thaumatin"/>
    <property type="match status" value="1"/>
</dbReference>
<keyword evidence="1" id="KW-1015">Disulfide bond</keyword>
<feature type="disulfide bond" evidence="1">
    <location>
        <begin position="143"/>
        <end position="195"/>
    </location>
</feature>
<dbReference type="Proteomes" id="UP000077202">
    <property type="component" value="Unassembled WGS sequence"/>
</dbReference>
<protein>
    <recommendedName>
        <fullName evidence="5">Thaumatin-like protein</fullName>
    </recommendedName>
</protein>
<dbReference type="InterPro" id="IPR001938">
    <property type="entry name" value="Thaumatin"/>
</dbReference>
<dbReference type="SUPFAM" id="SSF49870">
    <property type="entry name" value="Osmotin, thaumatin-like protein"/>
    <property type="match status" value="1"/>
</dbReference>
<dbReference type="InterPro" id="IPR037176">
    <property type="entry name" value="Osmotin/thaumatin-like_sf"/>
</dbReference>
<sequence>MSTSRSITTFVVWASLLTHVFGCGINIINRCPYTVTTCAQSNRDQQFKGKLNQYNLGAGQSQYLDFGSSCVWRNGAVWPSVRGKCESAFVPNEANDWDVTNWAELNLNANGLDYYDVSNVVAFTLPMMIRPTNPSQQPSGRQCGSPKCIINDIRGFCKGNNKLIQFPTGALVCQNTDGLAERGPTDGTRIFKNACPDAYSYNFDDDTSVFACPTGTNYEVIFCPTSGVTNDTSNEESLLMEEVQME</sequence>
<organism evidence="3 4">
    <name type="scientific">Marchantia polymorpha subsp. ruderalis</name>
    <dbReference type="NCBI Taxonomy" id="1480154"/>
    <lineage>
        <taxon>Eukaryota</taxon>
        <taxon>Viridiplantae</taxon>
        <taxon>Streptophyta</taxon>
        <taxon>Embryophyta</taxon>
        <taxon>Marchantiophyta</taxon>
        <taxon>Marchantiopsida</taxon>
        <taxon>Marchantiidae</taxon>
        <taxon>Marchantiales</taxon>
        <taxon>Marchantiaceae</taxon>
        <taxon>Marchantia</taxon>
    </lineage>
</organism>
<dbReference type="EMBL" id="LVLJ01000129">
    <property type="protein sequence ID" value="OAE35592.1"/>
    <property type="molecule type" value="Genomic_DNA"/>
</dbReference>
<evidence type="ECO:0008006" key="5">
    <source>
        <dbReference type="Google" id="ProtNLM"/>
    </source>
</evidence>
<reference evidence="3" key="1">
    <citation type="submission" date="2016-03" db="EMBL/GenBank/DDBJ databases">
        <title>Mechanisms controlling the formation of the plant cell surface in tip-growing cells are functionally conserved among land plants.</title>
        <authorList>
            <person name="Honkanen S."/>
            <person name="Jones V.A."/>
            <person name="Morieri G."/>
            <person name="Champion C."/>
            <person name="Hetherington A.J."/>
            <person name="Kelly S."/>
            <person name="Saint-Marcoux D."/>
            <person name="Proust H."/>
            <person name="Prescott H."/>
            <person name="Dolan L."/>
        </authorList>
    </citation>
    <scope>NUCLEOTIDE SEQUENCE [LARGE SCALE GENOMIC DNA]</scope>
    <source>
        <tissue evidence="3">Whole gametophyte</tissue>
    </source>
</reference>
<gene>
    <name evidence="3" type="ORF">AXG93_2841s1270</name>
</gene>
<dbReference type="PROSITE" id="PS51367">
    <property type="entry name" value="THAUMATIN_2"/>
    <property type="match status" value="1"/>
</dbReference>
<evidence type="ECO:0000256" key="2">
    <source>
        <dbReference type="SAM" id="SignalP"/>
    </source>
</evidence>
<evidence type="ECO:0000313" key="3">
    <source>
        <dbReference type="EMBL" id="OAE35592.1"/>
    </source>
</evidence>
<dbReference type="SMART" id="SM00205">
    <property type="entry name" value="THN"/>
    <property type="match status" value="1"/>
</dbReference>
<proteinExistence type="predicted"/>
<dbReference type="Gene3D" id="2.60.110.10">
    <property type="entry name" value="Thaumatin"/>
    <property type="match status" value="1"/>
</dbReference>
<evidence type="ECO:0000313" key="4">
    <source>
        <dbReference type="Proteomes" id="UP000077202"/>
    </source>
</evidence>
<feature type="signal peptide" evidence="2">
    <location>
        <begin position="1"/>
        <end position="22"/>
    </location>
</feature>
<accession>A0A176WTI6</accession>
<dbReference type="PANTHER" id="PTHR31013">
    <property type="entry name" value="THAUMATIN FAMILY PROTEIN-RELATED"/>
    <property type="match status" value="1"/>
</dbReference>
<dbReference type="Pfam" id="PF00314">
    <property type="entry name" value="Thaumatin"/>
    <property type="match status" value="1"/>
</dbReference>
<dbReference type="PRINTS" id="PR00347">
    <property type="entry name" value="THAUMATIN"/>
</dbReference>
<name>A0A176WTI6_MARPO</name>
<feature type="disulfide bond" evidence="1">
    <location>
        <begin position="31"/>
        <end position="223"/>
    </location>
</feature>
<feature type="chain" id="PRO_5008052813" description="Thaumatin-like protein" evidence="2">
    <location>
        <begin position="23"/>
        <end position="246"/>
    </location>
</feature>
<comment type="caution">
    <text evidence="3">The sequence shown here is derived from an EMBL/GenBank/DDBJ whole genome shotgun (WGS) entry which is preliminary data.</text>
</comment>
<dbReference type="PANTHER" id="PTHR31013:SF2">
    <property type="entry name" value="THAUMATIN-LIKE PROTEIN"/>
    <property type="match status" value="1"/>
</dbReference>
<evidence type="ECO:0000256" key="1">
    <source>
        <dbReference type="PIRSR" id="PIRSR002703-1"/>
    </source>
</evidence>
<keyword evidence="2" id="KW-0732">Signal</keyword>
<dbReference type="AlphaFoldDB" id="A0A176WTI6"/>
<keyword evidence="4" id="KW-1185">Reference proteome</keyword>